<feature type="transmembrane region" description="Helical" evidence="8">
    <location>
        <begin position="32"/>
        <end position="49"/>
    </location>
</feature>
<gene>
    <name evidence="10" type="ORF">GCM10008935_19410</name>
</gene>
<evidence type="ECO:0000256" key="5">
    <source>
        <dbReference type="ARBA" id="ARBA00022989"/>
    </source>
</evidence>
<evidence type="ECO:0000256" key="2">
    <source>
        <dbReference type="ARBA" id="ARBA00006448"/>
    </source>
</evidence>
<evidence type="ECO:0000256" key="6">
    <source>
        <dbReference type="ARBA" id="ARBA00023136"/>
    </source>
</evidence>
<keyword evidence="5 8" id="KW-1133">Transmembrane helix</keyword>
<comment type="caution">
    <text evidence="10">The sequence shown here is derived from an EMBL/GenBank/DDBJ whole genome shotgun (WGS) entry which is preliminary data.</text>
</comment>
<sequence length="202" mass="22714">MNIALEALIMVLAGLLLLRIAGRKSISQMTLAQTVVMISIGSIIIQPIVETSLWKTAIAAAIFIFTLIILEYLQVKFNVVENFVTGKSKIVIENGLPNEKRLKKLRFTVDQLEMRLRQQGINSIADVRIATLEPNGQLGYELMPDAKPLTVKEFKNLMNTYMNAQFSVNEQQKHNIFDEVANNPNAKQNTNSSHPNKPDHLK</sequence>
<dbReference type="InterPro" id="IPR023090">
    <property type="entry name" value="UPF0702_alpha/beta_dom_sf"/>
</dbReference>
<feature type="transmembrane region" description="Helical" evidence="8">
    <location>
        <begin position="56"/>
        <end position="75"/>
    </location>
</feature>
<comment type="subcellular location">
    <subcellularLocation>
        <location evidence="1">Cell membrane</location>
        <topology evidence="1">Multi-pass membrane protein</topology>
    </subcellularLocation>
</comment>
<organism evidence="10 11">
    <name type="scientific">Alkalibacillus silvisoli</name>
    <dbReference type="NCBI Taxonomy" id="392823"/>
    <lineage>
        <taxon>Bacteria</taxon>
        <taxon>Bacillati</taxon>
        <taxon>Bacillota</taxon>
        <taxon>Bacilli</taxon>
        <taxon>Bacillales</taxon>
        <taxon>Bacillaceae</taxon>
        <taxon>Alkalibacillus</taxon>
    </lineage>
</organism>
<feature type="domain" description="YetF C-terminal" evidence="9">
    <location>
        <begin position="76"/>
        <end position="145"/>
    </location>
</feature>
<evidence type="ECO:0000256" key="3">
    <source>
        <dbReference type="ARBA" id="ARBA00022475"/>
    </source>
</evidence>
<evidence type="ECO:0000259" key="9">
    <source>
        <dbReference type="Pfam" id="PF04239"/>
    </source>
</evidence>
<keyword evidence="11" id="KW-1185">Reference proteome</keyword>
<reference evidence="10 11" key="1">
    <citation type="journal article" date="2019" name="Int. J. Syst. Evol. Microbiol.">
        <title>The Global Catalogue of Microorganisms (GCM) 10K type strain sequencing project: providing services to taxonomists for standard genome sequencing and annotation.</title>
        <authorList>
            <consortium name="The Broad Institute Genomics Platform"/>
            <consortium name="The Broad Institute Genome Sequencing Center for Infectious Disease"/>
            <person name="Wu L."/>
            <person name="Ma J."/>
        </authorList>
    </citation>
    <scope>NUCLEOTIDE SEQUENCE [LARGE SCALE GENOMIC DNA]</scope>
    <source>
        <strain evidence="10 11">JCM 14193</strain>
    </source>
</reference>
<evidence type="ECO:0000256" key="7">
    <source>
        <dbReference type="SAM" id="MobiDB-lite"/>
    </source>
</evidence>
<keyword evidence="3" id="KW-1003">Cell membrane</keyword>
<keyword evidence="4 8" id="KW-0812">Transmembrane</keyword>
<evidence type="ECO:0000256" key="1">
    <source>
        <dbReference type="ARBA" id="ARBA00004651"/>
    </source>
</evidence>
<protein>
    <submittedName>
        <fullName evidence="10">DUF421 domain-containing protein</fullName>
    </submittedName>
</protein>
<name>A0ABN0ZZF0_9BACI</name>
<dbReference type="InterPro" id="IPR007353">
    <property type="entry name" value="DUF421"/>
</dbReference>
<dbReference type="Pfam" id="PF04239">
    <property type="entry name" value="DUF421"/>
    <property type="match status" value="1"/>
</dbReference>
<evidence type="ECO:0000256" key="8">
    <source>
        <dbReference type="SAM" id="Phobius"/>
    </source>
</evidence>
<comment type="similarity">
    <text evidence="2">Belongs to the UPF0702 family.</text>
</comment>
<accession>A0ABN0ZZF0</accession>
<evidence type="ECO:0000313" key="11">
    <source>
        <dbReference type="Proteomes" id="UP001500740"/>
    </source>
</evidence>
<dbReference type="Gene3D" id="3.30.240.20">
    <property type="entry name" value="bsu07140 like domains"/>
    <property type="match status" value="1"/>
</dbReference>
<proteinExistence type="inferred from homology"/>
<feature type="compositionally biased region" description="Polar residues" evidence="7">
    <location>
        <begin position="182"/>
        <end position="195"/>
    </location>
</feature>
<dbReference type="Proteomes" id="UP001500740">
    <property type="component" value="Unassembled WGS sequence"/>
</dbReference>
<dbReference type="PANTHER" id="PTHR34582">
    <property type="entry name" value="UPF0702 TRANSMEMBRANE PROTEIN YCAP"/>
    <property type="match status" value="1"/>
</dbReference>
<evidence type="ECO:0000256" key="4">
    <source>
        <dbReference type="ARBA" id="ARBA00022692"/>
    </source>
</evidence>
<dbReference type="EMBL" id="BAAACZ010000015">
    <property type="protein sequence ID" value="GAA0463799.1"/>
    <property type="molecule type" value="Genomic_DNA"/>
</dbReference>
<feature type="region of interest" description="Disordered" evidence="7">
    <location>
        <begin position="182"/>
        <end position="202"/>
    </location>
</feature>
<keyword evidence="6 8" id="KW-0472">Membrane</keyword>
<evidence type="ECO:0000313" key="10">
    <source>
        <dbReference type="EMBL" id="GAA0463799.1"/>
    </source>
</evidence>
<dbReference type="PANTHER" id="PTHR34582:SF2">
    <property type="entry name" value="UPF0702 TRANSMEMBRANE PROTEIN YDFR"/>
    <property type="match status" value="1"/>
</dbReference>
<dbReference type="RefSeq" id="WP_343783351.1">
    <property type="nucleotide sequence ID" value="NZ_BAAACZ010000015.1"/>
</dbReference>